<name>A0A378MWL1_MANHA</name>
<gene>
    <name evidence="2" type="ORF">NCTC10638_00888</name>
</gene>
<dbReference type="AlphaFoldDB" id="A0A378MWL1"/>
<accession>A0A378MWL1</accession>
<sequence length="143" mass="16359">MTLREKLLANKPKLQPIEINGETYYLREATVGDMNKQIFETRSWLIQQAEQENVELPAEDDETFDEALNRFGEKYRLAQSVAYRLCDENGALLFNPLNIDDLNAIAELDSKVIIDFNQAVSAQKTQRAKKVPANPFARTEQNP</sequence>
<evidence type="ECO:0000313" key="3">
    <source>
        <dbReference type="Proteomes" id="UP000254802"/>
    </source>
</evidence>
<dbReference type="STRING" id="75985.WC39_04485"/>
<evidence type="ECO:0000256" key="1">
    <source>
        <dbReference type="SAM" id="MobiDB-lite"/>
    </source>
</evidence>
<reference evidence="2 3" key="1">
    <citation type="submission" date="2018-06" db="EMBL/GenBank/DDBJ databases">
        <authorList>
            <consortium name="Pathogen Informatics"/>
            <person name="Doyle S."/>
        </authorList>
    </citation>
    <scope>NUCLEOTIDE SEQUENCE [LARGE SCALE GENOMIC DNA]</scope>
    <source>
        <strain evidence="2 3">NCTC10638</strain>
    </source>
</reference>
<protein>
    <recommendedName>
        <fullName evidence="4">Phage protein</fullName>
    </recommendedName>
</protein>
<evidence type="ECO:0008006" key="4">
    <source>
        <dbReference type="Google" id="ProtNLM"/>
    </source>
</evidence>
<dbReference type="EMBL" id="UGPN01000002">
    <property type="protein sequence ID" value="STY59709.1"/>
    <property type="molecule type" value="Genomic_DNA"/>
</dbReference>
<evidence type="ECO:0000313" key="2">
    <source>
        <dbReference type="EMBL" id="STY59709.1"/>
    </source>
</evidence>
<proteinExistence type="predicted"/>
<feature type="region of interest" description="Disordered" evidence="1">
    <location>
        <begin position="124"/>
        <end position="143"/>
    </location>
</feature>
<dbReference type="Proteomes" id="UP000254802">
    <property type="component" value="Unassembled WGS sequence"/>
</dbReference>
<organism evidence="2 3">
    <name type="scientific">Mannheimia haemolytica</name>
    <name type="common">Pasteurella haemolytica</name>
    <dbReference type="NCBI Taxonomy" id="75985"/>
    <lineage>
        <taxon>Bacteria</taxon>
        <taxon>Pseudomonadati</taxon>
        <taxon>Pseudomonadota</taxon>
        <taxon>Gammaproteobacteria</taxon>
        <taxon>Pasteurellales</taxon>
        <taxon>Pasteurellaceae</taxon>
        <taxon>Mannheimia</taxon>
    </lineage>
</organism>